<feature type="domain" description="Transposase IS4-like" evidence="2">
    <location>
        <begin position="3"/>
        <end position="59"/>
    </location>
</feature>
<name>A0A2Z3GMZ4_9BACT</name>
<dbReference type="GO" id="GO:0004803">
    <property type="term" value="F:transposase activity"/>
    <property type="evidence" value="ECO:0007669"/>
    <property type="project" value="InterPro"/>
</dbReference>
<dbReference type="InterPro" id="IPR012337">
    <property type="entry name" value="RNaseH-like_sf"/>
</dbReference>
<proteinExistence type="predicted"/>
<evidence type="ECO:0000259" key="2">
    <source>
        <dbReference type="Pfam" id="PF01609"/>
    </source>
</evidence>
<dbReference type="EMBL" id="CP029145">
    <property type="protein sequence ID" value="AWM32586.1"/>
    <property type="molecule type" value="Genomic_DNA"/>
</dbReference>
<dbReference type="Proteomes" id="UP000245999">
    <property type="component" value="Chromosome"/>
</dbReference>
<reference evidence="4" key="1">
    <citation type="submission" date="2018-04" db="EMBL/GenBank/DDBJ databases">
        <title>Complete genome of Antarctic heterotrophic bacterium Hymenobacter nivis.</title>
        <authorList>
            <person name="Terashima M."/>
        </authorList>
    </citation>
    <scope>NUCLEOTIDE SEQUENCE [LARGE SCALE GENOMIC DNA]</scope>
    <source>
        <strain evidence="4">NBRC 111535</strain>
    </source>
</reference>
<evidence type="ECO:0000313" key="4">
    <source>
        <dbReference type="Proteomes" id="UP000245999"/>
    </source>
</evidence>
<dbReference type="GO" id="GO:0003677">
    <property type="term" value="F:DNA binding"/>
    <property type="evidence" value="ECO:0007669"/>
    <property type="project" value="InterPro"/>
</dbReference>
<protein>
    <recommendedName>
        <fullName evidence="2">Transposase IS4-like domain-containing protein</fullName>
    </recommendedName>
</protein>
<evidence type="ECO:0000256" key="1">
    <source>
        <dbReference type="SAM" id="MobiDB-lite"/>
    </source>
</evidence>
<dbReference type="OrthoDB" id="870068at2"/>
<dbReference type="AlphaFoldDB" id="A0A2Z3GMZ4"/>
<feature type="compositionally biased region" description="Polar residues" evidence="1">
    <location>
        <begin position="31"/>
        <end position="45"/>
    </location>
</feature>
<dbReference type="KEGG" id="hnv:DDQ68_07195"/>
<feature type="region of interest" description="Disordered" evidence="1">
    <location>
        <begin position="24"/>
        <end position="45"/>
    </location>
</feature>
<gene>
    <name evidence="3" type="ORF">DDQ68_07195</name>
</gene>
<sequence length="103" mass="11735">MVSSDTSLDQAQLTTIYQRRWKVEEHHKPLKQNTSLGKSPTKTPNTQANHFFASILAYTKLEILKLQLGMGHFRLKAQLYLTGLKAMSQELARISPKLPRNIS</sequence>
<dbReference type="InterPro" id="IPR002559">
    <property type="entry name" value="Transposase_11"/>
</dbReference>
<dbReference type="SUPFAM" id="SSF53098">
    <property type="entry name" value="Ribonuclease H-like"/>
    <property type="match status" value="1"/>
</dbReference>
<accession>A0A2Z3GMZ4</accession>
<organism evidence="3 4">
    <name type="scientific">Hymenobacter nivis</name>
    <dbReference type="NCBI Taxonomy" id="1850093"/>
    <lineage>
        <taxon>Bacteria</taxon>
        <taxon>Pseudomonadati</taxon>
        <taxon>Bacteroidota</taxon>
        <taxon>Cytophagia</taxon>
        <taxon>Cytophagales</taxon>
        <taxon>Hymenobacteraceae</taxon>
        <taxon>Hymenobacter</taxon>
    </lineage>
</organism>
<dbReference type="GO" id="GO:0006313">
    <property type="term" value="P:DNA transposition"/>
    <property type="evidence" value="ECO:0007669"/>
    <property type="project" value="InterPro"/>
</dbReference>
<evidence type="ECO:0000313" key="3">
    <source>
        <dbReference type="EMBL" id="AWM32586.1"/>
    </source>
</evidence>
<dbReference type="Pfam" id="PF01609">
    <property type="entry name" value="DDE_Tnp_1"/>
    <property type="match status" value="1"/>
</dbReference>
<keyword evidence="4" id="KW-1185">Reference proteome</keyword>